<dbReference type="AlphaFoldDB" id="A0A7W7SE91"/>
<reference evidence="2 3" key="1">
    <citation type="submission" date="2020-08" db="EMBL/GenBank/DDBJ databases">
        <title>Sequencing the genomes of 1000 actinobacteria strains.</title>
        <authorList>
            <person name="Klenk H.-P."/>
        </authorList>
    </citation>
    <scope>NUCLEOTIDE SEQUENCE [LARGE SCALE GENOMIC DNA]</scope>
    <source>
        <strain evidence="2 3">DSM 44786</strain>
    </source>
</reference>
<feature type="domain" description="GmrSD restriction endonucleases N-terminal" evidence="1">
    <location>
        <begin position="38"/>
        <end position="186"/>
    </location>
</feature>
<dbReference type="InterPro" id="IPR004919">
    <property type="entry name" value="GmrSD_N"/>
</dbReference>
<protein>
    <recommendedName>
        <fullName evidence="1">GmrSD restriction endonucleases N-terminal domain-containing protein</fullName>
    </recommendedName>
</protein>
<sequence length="353" mass="39983">MTANASLENLEEQLRGERGRVDVAVHNFSVRELVRMISDEELNASPSYQRKFRWEEADESLFIESVFLGLPIPPVFVATNVGFQWEVVDGLQRLSTLAHFLARDEEAAIEIGRPKPLRLDGLEKLTALNGNTYIDLPKNLQVYFGRQPLQVISLTDKSDRQVRFDVFERLNRGGISLTAQEVRACVYMGPFNDFIEELSKDPRLSDLLKLQKARENDGTQVEQVLKFFAYKNYRDQFDGKVERFLNSYMEAASESFDYPTERDIFDRALGTLHSVCNGKPFLRRQTPVTPLVQFEACLVAAGDLAAEGVEPRAVAPGWLEDTELRASTGAGTNTKSMLRRRLTRAKDLLRGDA</sequence>
<evidence type="ECO:0000313" key="2">
    <source>
        <dbReference type="EMBL" id="MBB4948662.1"/>
    </source>
</evidence>
<gene>
    <name evidence="2" type="ORF">F4556_004197</name>
</gene>
<dbReference type="PANTHER" id="PTHR39639">
    <property type="entry name" value="CHROMOSOME 16, WHOLE GENOME SHOTGUN SEQUENCE"/>
    <property type="match status" value="1"/>
</dbReference>
<comment type="caution">
    <text evidence="2">The sequence shown here is derived from an EMBL/GenBank/DDBJ whole genome shotgun (WGS) entry which is preliminary data.</text>
</comment>
<dbReference type="EMBL" id="JACHJR010000001">
    <property type="protein sequence ID" value="MBB4948662.1"/>
    <property type="molecule type" value="Genomic_DNA"/>
</dbReference>
<dbReference type="RefSeq" id="WP_221503665.1">
    <property type="nucleotide sequence ID" value="NZ_JACHJR010000001.1"/>
</dbReference>
<accession>A0A7W7SE91</accession>
<dbReference type="Pfam" id="PF03235">
    <property type="entry name" value="GmrSD_N"/>
    <property type="match status" value="1"/>
</dbReference>
<dbReference type="Proteomes" id="UP000573327">
    <property type="component" value="Unassembled WGS sequence"/>
</dbReference>
<evidence type="ECO:0000313" key="3">
    <source>
        <dbReference type="Proteomes" id="UP000573327"/>
    </source>
</evidence>
<dbReference type="PANTHER" id="PTHR39639:SF1">
    <property type="entry name" value="DUF262 DOMAIN-CONTAINING PROTEIN"/>
    <property type="match status" value="1"/>
</dbReference>
<evidence type="ECO:0000259" key="1">
    <source>
        <dbReference type="Pfam" id="PF03235"/>
    </source>
</evidence>
<name>A0A7W7SE91_9ACTN</name>
<keyword evidence="3" id="KW-1185">Reference proteome</keyword>
<proteinExistence type="predicted"/>
<organism evidence="2 3">
    <name type="scientific">Kitasatospora gansuensis</name>
    <dbReference type="NCBI Taxonomy" id="258050"/>
    <lineage>
        <taxon>Bacteria</taxon>
        <taxon>Bacillati</taxon>
        <taxon>Actinomycetota</taxon>
        <taxon>Actinomycetes</taxon>
        <taxon>Kitasatosporales</taxon>
        <taxon>Streptomycetaceae</taxon>
        <taxon>Kitasatospora</taxon>
    </lineage>
</organism>